<dbReference type="EMBL" id="BTSX01000001">
    <property type="protein sequence ID" value="GMS80955.1"/>
    <property type="molecule type" value="Genomic_DNA"/>
</dbReference>
<gene>
    <name evidence="7" type="ORF">PENTCL1PPCAC_3128</name>
</gene>
<evidence type="ECO:0000256" key="6">
    <source>
        <dbReference type="SAM" id="Phobius"/>
    </source>
</evidence>
<keyword evidence="3 6" id="KW-0812">Transmembrane</keyword>
<dbReference type="Proteomes" id="UP001432027">
    <property type="component" value="Unassembled WGS sequence"/>
</dbReference>
<dbReference type="Pfam" id="PF10317">
    <property type="entry name" value="7TM_GPCR_Srd"/>
    <property type="match status" value="2"/>
</dbReference>
<sequence length="273" mass="31035">MSLVLCTHYIVGILSIIFNIFLLIVVAKRTPRKHRMNGILIAQECMFMLASSLANFVSMQRLIPIPATTIFASMGVCNNVSPYFCYYFHVLTTSCSGQKALSGNPLVHVKFWWIPFSFFFIGVHITVAIWQSDPEVLRSLVDEFFREFSGDHLSINGHDSFSVPVIIVNSLYITGLPFLYISIALRRRSILALLDSQMSKISERSRQMQRNLVNTVTVHAFFSLIAVCPLSIFGFSLVIPIHNVEFLDSCFFFIQLHCALAPLVTIYYVPNYR</sequence>
<feature type="transmembrane region" description="Helical" evidence="6">
    <location>
        <begin position="212"/>
        <end position="239"/>
    </location>
</feature>
<feature type="transmembrane region" description="Helical" evidence="6">
    <location>
        <begin position="251"/>
        <end position="269"/>
    </location>
</feature>
<evidence type="ECO:0000256" key="2">
    <source>
        <dbReference type="ARBA" id="ARBA00009166"/>
    </source>
</evidence>
<dbReference type="GO" id="GO:0016020">
    <property type="term" value="C:membrane"/>
    <property type="evidence" value="ECO:0007669"/>
    <property type="project" value="UniProtKB-SubCell"/>
</dbReference>
<comment type="caution">
    <text evidence="7">The sequence shown here is derived from an EMBL/GenBank/DDBJ whole genome shotgun (WGS) entry which is preliminary data.</text>
</comment>
<organism evidence="7 8">
    <name type="scientific">Pristionchus entomophagus</name>
    <dbReference type="NCBI Taxonomy" id="358040"/>
    <lineage>
        <taxon>Eukaryota</taxon>
        <taxon>Metazoa</taxon>
        <taxon>Ecdysozoa</taxon>
        <taxon>Nematoda</taxon>
        <taxon>Chromadorea</taxon>
        <taxon>Rhabditida</taxon>
        <taxon>Rhabditina</taxon>
        <taxon>Diplogasteromorpha</taxon>
        <taxon>Diplogasteroidea</taxon>
        <taxon>Neodiplogasteridae</taxon>
        <taxon>Pristionchus</taxon>
    </lineage>
</organism>
<keyword evidence="4 6" id="KW-1133">Transmembrane helix</keyword>
<keyword evidence="5 6" id="KW-0472">Membrane</keyword>
<keyword evidence="8" id="KW-1185">Reference proteome</keyword>
<evidence type="ECO:0000256" key="1">
    <source>
        <dbReference type="ARBA" id="ARBA00004141"/>
    </source>
</evidence>
<protein>
    <recommendedName>
        <fullName evidence="9">G protein-coupled receptor</fullName>
    </recommendedName>
</protein>
<dbReference type="InterPro" id="IPR050920">
    <property type="entry name" value="Nematode_rcpt-like_delta"/>
</dbReference>
<feature type="non-terminal residue" evidence="7">
    <location>
        <position position="273"/>
    </location>
</feature>
<evidence type="ECO:0000256" key="5">
    <source>
        <dbReference type="ARBA" id="ARBA00023136"/>
    </source>
</evidence>
<reference evidence="7" key="1">
    <citation type="submission" date="2023-10" db="EMBL/GenBank/DDBJ databases">
        <title>Genome assembly of Pristionchus species.</title>
        <authorList>
            <person name="Yoshida K."/>
            <person name="Sommer R.J."/>
        </authorList>
    </citation>
    <scope>NUCLEOTIDE SEQUENCE</scope>
    <source>
        <strain evidence="7">RS0144</strain>
    </source>
</reference>
<feature type="transmembrane region" description="Helical" evidence="6">
    <location>
        <begin position="161"/>
        <end position="181"/>
    </location>
</feature>
<feature type="transmembrane region" description="Helical" evidence="6">
    <location>
        <begin position="39"/>
        <end position="58"/>
    </location>
</feature>
<dbReference type="PANTHER" id="PTHR22945:SF40">
    <property type="entry name" value="SERPENTINE RECEPTOR, CLASS D (DELTA)-RELATED"/>
    <property type="match status" value="1"/>
</dbReference>
<evidence type="ECO:0000256" key="3">
    <source>
        <dbReference type="ARBA" id="ARBA00022692"/>
    </source>
</evidence>
<accession>A0AAV5SLE2</accession>
<dbReference type="AlphaFoldDB" id="A0AAV5SLE2"/>
<proteinExistence type="inferred from homology"/>
<feature type="transmembrane region" description="Helical" evidence="6">
    <location>
        <begin position="6"/>
        <end position="27"/>
    </location>
</feature>
<feature type="transmembrane region" description="Helical" evidence="6">
    <location>
        <begin position="111"/>
        <end position="130"/>
    </location>
</feature>
<comment type="similarity">
    <text evidence="2">Belongs to the nematode receptor-like protein srd family.</text>
</comment>
<dbReference type="InterPro" id="IPR019421">
    <property type="entry name" value="7TM_GPCR_serpentine_rcpt_Srd"/>
</dbReference>
<evidence type="ECO:0000313" key="8">
    <source>
        <dbReference type="Proteomes" id="UP001432027"/>
    </source>
</evidence>
<name>A0AAV5SLE2_9BILA</name>
<evidence type="ECO:0000256" key="4">
    <source>
        <dbReference type="ARBA" id="ARBA00022989"/>
    </source>
</evidence>
<comment type="subcellular location">
    <subcellularLocation>
        <location evidence="1">Membrane</location>
        <topology evidence="1">Multi-pass membrane protein</topology>
    </subcellularLocation>
</comment>
<evidence type="ECO:0008006" key="9">
    <source>
        <dbReference type="Google" id="ProtNLM"/>
    </source>
</evidence>
<dbReference type="PANTHER" id="PTHR22945">
    <property type="entry name" value="SERPENTINE RECEPTOR, CLASS D DELTA"/>
    <property type="match status" value="1"/>
</dbReference>
<evidence type="ECO:0000313" key="7">
    <source>
        <dbReference type="EMBL" id="GMS80955.1"/>
    </source>
</evidence>
<feature type="transmembrane region" description="Helical" evidence="6">
    <location>
        <begin position="70"/>
        <end position="90"/>
    </location>
</feature>